<sequence>MGRRGYFLSNLKALQPELCITAACGNILPSKFLNILPLGTVNIHPIPPPLYSCAAPFKQHYRMELWKRECHRYSLFGLWILDHIDDQIKDIIFLAIEHMPRCYCLLGLVLSLLVTCSVTLEGNYSCTSHLNLKFICWHLTYLHCCFLKDPNFYFVNFLYIGWISSGEGTTSRSLEIYLIIKDKS</sequence>
<feature type="domain" description="Formyl transferase N-terminal" evidence="1">
    <location>
        <begin position="9"/>
        <end position="61"/>
    </location>
</feature>
<keyword evidence="3" id="KW-1185">Reference proteome</keyword>
<accession>A0AAD7PXZ9</accession>
<dbReference type="AlphaFoldDB" id="A0AAD7PXZ9"/>
<gene>
    <name evidence="2" type="ORF">O6P43_009326</name>
</gene>
<evidence type="ECO:0000313" key="2">
    <source>
        <dbReference type="EMBL" id="KAJ7971269.1"/>
    </source>
</evidence>
<protein>
    <submittedName>
        <fullName evidence="2">Methionyl-tRNA formyltransferase-like</fullName>
    </submittedName>
</protein>
<dbReference type="Proteomes" id="UP001163823">
    <property type="component" value="Chromosome 4"/>
</dbReference>
<dbReference type="SUPFAM" id="SSF53328">
    <property type="entry name" value="Formyltransferase"/>
    <property type="match status" value="1"/>
</dbReference>
<comment type="caution">
    <text evidence="2">The sequence shown here is derived from an EMBL/GenBank/DDBJ whole genome shotgun (WGS) entry which is preliminary data.</text>
</comment>
<dbReference type="InterPro" id="IPR036477">
    <property type="entry name" value="Formyl_transf_N_sf"/>
</dbReference>
<reference evidence="2" key="1">
    <citation type="journal article" date="2023" name="Science">
        <title>Elucidation of the pathway for biosynthesis of saponin adjuvants from the soapbark tree.</title>
        <authorList>
            <person name="Reed J."/>
            <person name="Orme A."/>
            <person name="El-Demerdash A."/>
            <person name="Owen C."/>
            <person name="Martin L.B.B."/>
            <person name="Misra R.C."/>
            <person name="Kikuchi S."/>
            <person name="Rejzek M."/>
            <person name="Martin A.C."/>
            <person name="Harkess A."/>
            <person name="Leebens-Mack J."/>
            <person name="Louveau T."/>
            <person name="Stephenson M.J."/>
            <person name="Osbourn A."/>
        </authorList>
    </citation>
    <scope>NUCLEOTIDE SEQUENCE</scope>
    <source>
        <strain evidence="2">S10</strain>
    </source>
</reference>
<organism evidence="2 3">
    <name type="scientific">Quillaja saponaria</name>
    <name type="common">Soap bark tree</name>
    <dbReference type="NCBI Taxonomy" id="32244"/>
    <lineage>
        <taxon>Eukaryota</taxon>
        <taxon>Viridiplantae</taxon>
        <taxon>Streptophyta</taxon>
        <taxon>Embryophyta</taxon>
        <taxon>Tracheophyta</taxon>
        <taxon>Spermatophyta</taxon>
        <taxon>Magnoliopsida</taxon>
        <taxon>eudicotyledons</taxon>
        <taxon>Gunneridae</taxon>
        <taxon>Pentapetalae</taxon>
        <taxon>rosids</taxon>
        <taxon>fabids</taxon>
        <taxon>Fabales</taxon>
        <taxon>Quillajaceae</taxon>
        <taxon>Quillaja</taxon>
    </lineage>
</organism>
<dbReference type="Gene3D" id="3.40.50.170">
    <property type="entry name" value="Formyl transferase, N-terminal domain"/>
    <property type="match status" value="1"/>
</dbReference>
<dbReference type="Pfam" id="PF00551">
    <property type="entry name" value="Formyl_trans_N"/>
    <property type="match status" value="1"/>
</dbReference>
<evidence type="ECO:0000259" key="1">
    <source>
        <dbReference type="Pfam" id="PF00551"/>
    </source>
</evidence>
<evidence type="ECO:0000313" key="3">
    <source>
        <dbReference type="Proteomes" id="UP001163823"/>
    </source>
</evidence>
<name>A0AAD7PXZ9_QUISA</name>
<dbReference type="EMBL" id="JARAOO010000004">
    <property type="protein sequence ID" value="KAJ7971269.1"/>
    <property type="molecule type" value="Genomic_DNA"/>
</dbReference>
<dbReference type="InterPro" id="IPR002376">
    <property type="entry name" value="Formyl_transf_N"/>
</dbReference>
<dbReference type="KEGG" id="qsa:O6P43_009326"/>
<proteinExistence type="predicted"/>